<dbReference type="Proteomes" id="UP000824469">
    <property type="component" value="Unassembled WGS sequence"/>
</dbReference>
<evidence type="ECO:0000256" key="1">
    <source>
        <dbReference type="ARBA" id="ARBA00001936"/>
    </source>
</evidence>
<dbReference type="PANTHER" id="PTHR47992">
    <property type="entry name" value="PROTEIN PHOSPHATASE"/>
    <property type="match status" value="1"/>
</dbReference>
<evidence type="ECO:0000256" key="7">
    <source>
        <dbReference type="ARBA" id="ARBA00022912"/>
    </source>
</evidence>
<dbReference type="SUPFAM" id="SSF81606">
    <property type="entry name" value="PP2C-like"/>
    <property type="match status" value="1"/>
</dbReference>
<comment type="similarity">
    <text evidence="9">Belongs to the PP2C family.</text>
</comment>
<evidence type="ECO:0000256" key="2">
    <source>
        <dbReference type="ARBA" id="ARBA00001946"/>
    </source>
</evidence>
<feature type="region of interest" description="Disordered" evidence="10">
    <location>
        <begin position="13"/>
        <end position="34"/>
    </location>
</feature>
<keyword evidence="8" id="KW-0464">Manganese</keyword>
<evidence type="ECO:0000256" key="6">
    <source>
        <dbReference type="ARBA" id="ARBA00022842"/>
    </source>
</evidence>
<dbReference type="Gene3D" id="3.60.40.10">
    <property type="entry name" value="PPM-type phosphatase domain"/>
    <property type="match status" value="1"/>
</dbReference>
<dbReference type="CDD" id="cd00143">
    <property type="entry name" value="PP2Cc"/>
    <property type="match status" value="1"/>
</dbReference>
<keyword evidence="6" id="KW-0460">Magnesium</keyword>
<evidence type="ECO:0000259" key="11">
    <source>
        <dbReference type="PROSITE" id="PS51746"/>
    </source>
</evidence>
<dbReference type="Pfam" id="PF00481">
    <property type="entry name" value="PP2C"/>
    <property type="match status" value="1"/>
</dbReference>
<dbReference type="InterPro" id="IPR000222">
    <property type="entry name" value="PP2C_BS"/>
</dbReference>
<dbReference type="GO" id="GO:0046872">
    <property type="term" value="F:metal ion binding"/>
    <property type="evidence" value="ECO:0007669"/>
    <property type="project" value="UniProtKB-KW"/>
</dbReference>
<dbReference type="AlphaFoldDB" id="A0AA38LN60"/>
<comment type="cofactor">
    <cofactor evidence="1">
        <name>Mn(2+)</name>
        <dbReference type="ChEBI" id="CHEBI:29035"/>
    </cofactor>
</comment>
<proteinExistence type="inferred from homology"/>
<keyword evidence="5 9" id="KW-0378">Hydrolase</keyword>
<feature type="domain" description="PPM-type phosphatase" evidence="11">
    <location>
        <begin position="158"/>
        <end position="415"/>
    </location>
</feature>
<evidence type="ECO:0000313" key="13">
    <source>
        <dbReference type="Proteomes" id="UP000824469"/>
    </source>
</evidence>
<protein>
    <recommendedName>
        <fullName evidence="3">protein-serine/threonine phosphatase</fullName>
        <ecNumber evidence="3">3.1.3.16</ecNumber>
    </recommendedName>
</protein>
<dbReference type="InterPro" id="IPR036457">
    <property type="entry name" value="PPM-type-like_dom_sf"/>
</dbReference>
<comment type="caution">
    <text evidence="12">The sequence shown here is derived from an EMBL/GenBank/DDBJ whole genome shotgun (WGS) entry which is preliminary data.</text>
</comment>
<keyword evidence="4" id="KW-0479">Metal-binding</keyword>
<reference evidence="12 13" key="1">
    <citation type="journal article" date="2021" name="Nat. Plants">
        <title>The Taxus genome provides insights into paclitaxel biosynthesis.</title>
        <authorList>
            <person name="Xiong X."/>
            <person name="Gou J."/>
            <person name="Liao Q."/>
            <person name="Li Y."/>
            <person name="Zhou Q."/>
            <person name="Bi G."/>
            <person name="Li C."/>
            <person name="Du R."/>
            <person name="Wang X."/>
            <person name="Sun T."/>
            <person name="Guo L."/>
            <person name="Liang H."/>
            <person name="Lu P."/>
            <person name="Wu Y."/>
            <person name="Zhang Z."/>
            <person name="Ro D.K."/>
            <person name="Shang Y."/>
            <person name="Huang S."/>
            <person name="Yan J."/>
        </authorList>
    </citation>
    <scope>NUCLEOTIDE SEQUENCE [LARGE SCALE GENOMIC DNA]</scope>
    <source>
        <strain evidence="12">Ta-2019</strain>
    </source>
</reference>
<dbReference type="SMART" id="SM00331">
    <property type="entry name" value="PP2C_SIG"/>
    <property type="match status" value="1"/>
</dbReference>
<evidence type="ECO:0000256" key="9">
    <source>
        <dbReference type="RuleBase" id="RU003465"/>
    </source>
</evidence>
<keyword evidence="13" id="KW-1185">Reference proteome</keyword>
<dbReference type="OMA" id="HANCPKE"/>
<evidence type="ECO:0000256" key="4">
    <source>
        <dbReference type="ARBA" id="ARBA00022723"/>
    </source>
</evidence>
<dbReference type="GO" id="GO:0004722">
    <property type="term" value="F:protein serine/threonine phosphatase activity"/>
    <property type="evidence" value="ECO:0007669"/>
    <property type="project" value="UniProtKB-EC"/>
</dbReference>
<dbReference type="InterPro" id="IPR001932">
    <property type="entry name" value="PPM-type_phosphatase-like_dom"/>
</dbReference>
<dbReference type="EC" id="3.1.3.16" evidence="3"/>
<dbReference type="EMBL" id="JAHRHJ020000001">
    <property type="protein sequence ID" value="KAH9330019.1"/>
    <property type="molecule type" value="Genomic_DNA"/>
</dbReference>
<evidence type="ECO:0000313" key="12">
    <source>
        <dbReference type="EMBL" id="KAH9330019.1"/>
    </source>
</evidence>
<name>A0AA38LN60_TAXCH</name>
<dbReference type="SMART" id="SM00332">
    <property type="entry name" value="PP2Cc"/>
    <property type="match status" value="1"/>
</dbReference>
<organism evidence="12 13">
    <name type="scientific">Taxus chinensis</name>
    <name type="common">Chinese yew</name>
    <name type="synonym">Taxus wallichiana var. chinensis</name>
    <dbReference type="NCBI Taxonomy" id="29808"/>
    <lineage>
        <taxon>Eukaryota</taxon>
        <taxon>Viridiplantae</taxon>
        <taxon>Streptophyta</taxon>
        <taxon>Embryophyta</taxon>
        <taxon>Tracheophyta</taxon>
        <taxon>Spermatophyta</taxon>
        <taxon>Pinopsida</taxon>
        <taxon>Pinidae</taxon>
        <taxon>Conifers II</taxon>
        <taxon>Cupressales</taxon>
        <taxon>Taxaceae</taxon>
        <taxon>Taxus</taxon>
    </lineage>
</organism>
<sequence>MKMKMALTTAAVQVASSSPLGRAPSRFSPSSMKTRSFQDLSIEISSQPLVSPSGRFSGLSHRRPSPTAINLNCHGLAQRNDKSPATYDNPKSSILIQEENQRLNDSERGVITAFVDESKRPRRQRPPNLVIPQTSTSVAPFVKLEEELHKEMYGQGRNYSVACKKGRREVMEDAFRATTDISGNSTTAFFGVFDGHGGRMAADFAAERLGQYIVDELGQGEGDLEKAVRTAYLTTDEAFSKKKISSGACCVTTLIRDGRMVVANAGDCRAVLSRNGIAEALTCDHRLEREDERQRIQDLGGYVDCHNGVWRAQGVLAVSRSIGDIHMKEWLSAEPEMKKLNITSDCEFLILASDGLWDKVSNEEAVAIARPFCVEKEETTTRLCERSLMAACRKLVEVAVSRGSKDDVTVMIADLVNFSS</sequence>
<dbReference type="PROSITE" id="PS51746">
    <property type="entry name" value="PPM_2"/>
    <property type="match status" value="1"/>
</dbReference>
<evidence type="ECO:0000256" key="5">
    <source>
        <dbReference type="ARBA" id="ARBA00022801"/>
    </source>
</evidence>
<gene>
    <name evidence="12" type="ORF">KI387_002127</name>
</gene>
<dbReference type="InterPro" id="IPR015655">
    <property type="entry name" value="PP2C"/>
</dbReference>
<dbReference type="PROSITE" id="PS01032">
    <property type="entry name" value="PPM_1"/>
    <property type="match status" value="1"/>
</dbReference>
<evidence type="ECO:0000256" key="10">
    <source>
        <dbReference type="SAM" id="MobiDB-lite"/>
    </source>
</evidence>
<evidence type="ECO:0000256" key="3">
    <source>
        <dbReference type="ARBA" id="ARBA00013081"/>
    </source>
</evidence>
<accession>A0AA38LN60</accession>
<comment type="cofactor">
    <cofactor evidence="2">
        <name>Mg(2+)</name>
        <dbReference type="ChEBI" id="CHEBI:18420"/>
    </cofactor>
</comment>
<evidence type="ECO:0000256" key="8">
    <source>
        <dbReference type="ARBA" id="ARBA00023211"/>
    </source>
</evidence>
<keyword evidence="7 9" id="KW-0904">Protein phosphatase</keyword>